<gene>
    <name evidence="1" type="ORF">ABI908_24280</name>
</gene>
<keyword evidence="2" id="KW-1185">Reference proteome</keyword>
<dbReference type="RefSeq" id="WP_347937960.1">
    <property type="nucleotide sequence ID" value="NZ_JBDXMI010000019.1"/>
</dbReference>
<protein>
    <submittedName>
        <fullName evidence="1">Uncharacterized protein</fullName>
    </submittedName>
</protein>
<reference evidence="1 2" key="1">
    <citation type="submission" date="2024-05" db="EMBL/GenBank/DDBJ databases">
        <authorList>
            <person name="De Oliveira J.P."/>
            <person name="Noriler S.A."/>
            <person name="De Oliveira A.G."/>
            <person name="Sipoli D.S."/>
        </authorList>
    </citation>
    <scope>NUCLEOTIDE SEQUENCE [LARGE SCALE GENOMIC DNA]</scope>
    <source>
        <strain evidence="1 2">LABIM192</strain>
    </source>
</reference>
<comment type="caution">
    <text evidence="1">The sequence shown here is derived from an EMBL/GenBank/DDBJ whole genome shotgun (WGS) entry which is preliminary data.</text>
</comment>
<dbReference type="Proteomes" id="UP001462502">
    <property type="component" value="Unassembled WGS sequence"/>
</dbReference>
<evidence type="ECO:0000313" key="1">
    <source>
        <dbReference type="EMBL" id="MEO9387217.1"/>
    </source>
</evidence>
<dbReference type="EMBL" id="JBDXMI010000019">
    <property type="protein sequence ID" value="MEO9387217.1"/>
    <property type="molecule type" value="Genomic_DNA"/>
</dbReference>
<evidence type="ECO:0000313" key="2">
    <source>
        <dbReference type="Proteomes" id="UP001462502"/>
    </source>
</evidence>
<name>A0ABV0J110_9NEIS</name>
<proteinExistence type="predicted"/>
<sequence>MQVSELFMGDCQSLAVLNKSKLWQLDTSKLTTINLISFIKQAGIDGFEYEARQDVLVLLERMLDKMVAGTIPYNPIVTYDPAQPRRQPRLLGEYCTDLIELSIPRRRAILFALETDLDLTLDDVVELSWRAAAEAATTEASRRIVMGLPRHLRLPYAFWEWMDHARAMPLVGLQASFEGISGGKSFPEYKAGYKGALRVMPEADAELVALQCGLQL</sequence>
<organism evidence="1 2">
    <name type="scientific">Chromobacterium phragmitis</name>
    <dbReference type="NCBI Taxonomy" id="2202141"/>
    <lineage>
        <taxon>Bacteria</taxon>
        <taxon>Pseudomonadati</taxon>
        <taxon>Pseudomonadota</taxon>
        <taxon>Betaproteobacteria</taxon>
        <taxon>Neisseriales</taxon>
        <taxon>Chromobacteriaceae</taxon>
        <taxon>Chromobacterium</taxon>
    </lineage>
</organism>
<accession>A0ABV0J110</accession>